<evidence type="ECO:0000259" key="1">
    <source>
        <dbReference type="Pfam" id="PF08242"/>
    </source>
</evidence>
<dbReference type="EMBL" id="CAFBLT010000001">
    <property type="protein sequence ID" value="CAB4862345.1"/>
    <property type="molecule type" value="Genomic_DNA"/>
</dbReference>
<feature type="domain" description="Methyltransferase type 12" evidence="1">
    <location>
        <begin position="40"/>
        <end position="135"/>
    </location>
</feature>
<sequence length="258" mass="28750">MTLVHVESEFYDIAGFLKGNSTLHDFEPDELGSVEGCSLLHLQCHFGLDTLSWARRGARVTGVDFSPNSIAAAKSLAERAGIEASFVEGNVYNAREMFPTPFDVVYTGIGALNWLPDIPEWARVVSSLIKPGGRFYLLEIHPILSMLDDEDIVFNPAWPYFHNPSGIEFEDDGDYADPSAKLTKRKMFEWSHHLGEVVSSLLDQGLELKFLHEHDVLAYKPWPFLEQTAPGTTRFKVPEGKPQIPLEYSLLATKPGGG</sequence>
<protein>
    <submittedName>
        <fullName evidence="2">Unannotated protein</fullName>
    </submittedName>
</protein>
<dbReference type="CDD" id="cd02440">
    <property type="entry name" value="AdoMet_MTases"/>
    <property type="match status" value="1"/>
</dbReference>
<dbReference type="PANTHER" id="PTHR43464">
    <property type="entry name" value="METHYLTRANSFERASE"/>
    <property type="match status" value="1"/>
</dbReference>
<gene>
    <name evidence="2" type="ORF">UFOPK3164_00459</name>
    <name evidence="3" type="ORF">UFOPK3427_00266</name>
    <name evidence="4" type="ORF">UFOPK4112_01523</name>
</gene>
<proteinExistence type="predicted"/>
<evidence type="ECO:0000313" key="3">
    <source>
        <dbReference type="EMBL" id="CAB4862345.1"/>
    </source>
</evidence>
<dbReference type="InterPro" id="IPR029063">
    <property type="entry name" value="SAM-dependent_MTases_sf"/>
</dbReference>
<dbReference type="GO" id="GO:0008168">
    <property type="term" value="F:methyltransferase activity"/>
    <property type="evidence" value="ECO:0007669"/>
    <property type="project" value="TreeGrafter"/>
</dbReference>
<accession>A0A6J6ZMC9</accession>
<dbReference type="PANTHER" id="PTHR43464:SF82">
    <property type="entry name" value="METHYLTRANSFERASE DOMAIN-CONTAINING PROTEIN"/>
    <property type="match status" value="1"/>
</dbReference>
<dbReference type="Pfam" id="PF08242">
    <property type="entry name" value="Methyltransf_12"/>
    <property type="match status" value="1"/>
</dbReference>
<dbReference type="EMBL" id="CAFABE010000013">
    <property type="protein sequence ID" value="CAB4821673.1"/>
    <property type="molecule type" value="Genomic_DNA"/>
</dbReference>
<dbReference type="InterPro" id="IPR013217">
    <property type="entry name" value="Methyltransf_12"/>
</dbReference>
<name>A0A6J6ZMC9_9ZZZZ</name>
<organism evidence="2">
    <name type="scientific">freshwater metagenome</name>
    <dbReference type="NCBI Taxonomy" id="449393"/>
    <lineage>
        <taxon>unclassified sequences</taxon>
        <taxon>metagenomes</taxon>
        <taxon>ecological metagenomes</taxon>
    </lineage>
</organism>
<evidence type="ECO:0000313" key="4">
    <source>
        <dbReference type="EMBL" id="CAB5029837.1"/>
    </source>
</evidence>
<dbReference type="AlphaFoldDB" id="A0A6J6ZMC9"/>
<dbReference type="SUPFAM" id="SSF53335">
    <property type="entry name" value="S-adenosyl-L-methionine-dependent methyltransferases"/>
    <property type="match status" value="1"/>
</dbReference>
<dbReference type="EMBL" id="CAFBPM010000019">
    <property type="protein sequence ID" value="CAB5029837.1"/>
    <property type="molecule type" value="Genomic_DNA"/>
</dbReference>
<evidence type="ECO:0000313" key="2">
    <source>
        <dbReference type="EMBL" id="CAB4821673.1"/>
    </source>
</evidence>
<reference evidence="2" key="1">
    <citation type="submission" date="2020-05" db="EMBL/GenBank/DDBJ databases">
        <authorList>
            <person name="Chiriac C."/>
            <person name="Salcher M."/>
            <person name="Ghai R."/>
            <person name="Kavagutti S V."/>
        </authorList>
    </citation>
    <scope>NUCLEOTIDE SEQUENCE</scope>
</reference>
<dbReference type="Gene3D" id="3.40.50.150">
    <property type="entry name" value="Vaccinia Virus protein VP39"/>
    <property type="match status" value="1"/>
</dbReference>